<sequence length="172" mass="17959">MASHKDAPVDLYIAAYSDPDTARGDWSAIKQLAHEDVIKVKGLILVSRRADGKIHVDDDFHTTRKGATWGAVGGAVVGLIFPPTLLAGALVGVGLGGGIGGLLSHAEKKAIKAEVEDTLPPDSSGIVALFEERWVVEVDEALLHAAKVTKEMVDSESAEQVTAAASAVKGKE</sequence>
<evidence type="ECO:0000313" key="2">
    <source>
        <dbReference type="Proteomes" id="UP001236014"/>
    </source>
</evidence>
<dbReference type="Proteomes" id="UP001236014">
    <property type="component" value="Chromosome"/>
</dbReference>
<reference evidence="1 2" key="1">
    <citation type="submission" date="2023-06" db="EMBL/GenBank/DDBJ databases">
        <authorList>
            <person name="Oyuntsetseg B."/>
            <person name="Kim S.B."/>
        </authorList>
    </citation>
    <scope>NUCLEOTIDE SEQUENCE [LARGE SCALE GENOMIC DNA]</scope>
    <source>
        <strain evidence="1 2">2-15</strain>
    </source>
</reference>
<evidence type="ECO:0000313" key="1">
    <source>
        <dbReference type="EMBL" id="WIX83519.1"/>
    </source>
</evidence>
<dbReference type="AlphaFoldDB" id="A0A9Y2IP51"/>
<dbReference type="EMBL" id="CP127294">
    <property type="protein sequence ID" value="WIX83519.1"/>
    <property type="molecule type" value="Genomic_DNA"/>
</dbReference>
<name>A0A9Y2IP51_9PSEU</name>
<dbReference type="Pfam" id="PF06897">
    <property type="entry name" value="DUF1269"/>
    <property type="match status" value="1"/>
</dbReference>
<organism evidence="1 2">
    <name type="scientific">Amycolatopsis carbonis</name>
    <dbReference type="NCBI Taxonomy" id="715471"/>
    <lineage>
        <taxon>Bacteria</taxon>
        <taxon>Bacillati</taxon>
        <taxon>Actinomycetota</taxon>
        <taxon>Actinomycetes</taxon>
        <taxon>Pseudonocardiales</taxon>
        <taxon>Pseudonocardiaceae</taxon>
        <taxon>Amycolatopsis</taxon>
    </lineage>
</organism>
<dbReference type="InterPro" id="IPR009200">
    <property type="entry name" value="DUF1269_membrane"/>
</dbReference>
<dbReference type="KEGG" id="acab:QRX50_23535"/>
<dbReference type="RefSeq" id="WP_285974068.1">
    <property type="nucleotide sequence ID" value="NZ_CP127294.1"/>
</dbReference>
<protein>
    <submittedName>
        <fullName evidence="1">DUF1269 domain-containing protein</fullName>
    </submittedName>
</protein>
<gene>
    <name evidence="1" type="ORF">QRX50_23535</name>
</gene>
<keyword evidence="2" id="KW-1185">Reference proteome</keyword>
<proteinExistence type="predicted"/>
<accession>A0A9Y2IP51</accession>